<dbReference type="Proteomes" id="UP001059041">
    <property type="component" value="Linkage Group LG21"/>
</dbReference>
<name>A0A9W7WBN3_TRIRA</name>
<dbReference type="EMBL" id="JAFHDT010000021">
    <property type="protein sequence ID" value="KAI7794161.1"/>
    <property type="molecule type" value="Genomic_DNA"/>
</dbReference>
<sequence>MCLESGQALCPERTCGLGLFTLALSQINPHTTLFFSKRLQTGIIFHRNNVAQGIEMNLNGSHATEKSFTQIGGTILCWVRFTD</sequence>
<keyword evidence="2" id="KW-1185">Reference proteome</keyword>
<proteinExistence type="predicted"/>
<reference evidence="1" key="1">
    <citation type="submission" date="2021-02" db="EMBL/GenBank/DDBJ databases">
        <title>Comparative genomics reveals that relaxation of natural selection precedes convergent phenotypic evolution of cavefish.</title>
        <authorList>
            <person name="Peng Z."/>
        </authorList>
    </citation>
    <scope>NUCLEOTIDE SEQUENCE</scope>
    <source>
        <tissue evidence="1">Muscle</tissue>
    </source>
</reference>
<gene>
    <name evidence="1" type="ORF">IRJ41_014800</name>
</gene>
<comment type="caution">
    <text evidence="1">The sequence shown here is derived from an EMBL/GenBank/DDBJ whole genome shotgun (WGS) entry which is preliminary data.</text>
</comment>
<protein>
    <submittedName>
        <fullName evidence="1">Uncharacterized protein</fullName>
    </submittedName>
</protein>
<organism evidence="1 2">
    <name type="scientific">Triplophysa rosa</name>
    <name type="common">Cave loach</name>
    <dbReference type="NCBI Taxonomy" id="992332"/>
    <lineage>
        <taxon>Eukaryota</taxon>
        <taxon>Metazoa</taxon>
        <taxon>Chordata</taxon>
        <taxon>Craniata</taxon>
        <taxon>Vertebrata</taxon>
        <taxon>Euteleostomi</taxon>
        <taxon>Actinopterygii</taxon>
        <taxon>Neopterygii</taxon>
        <taxon>Teleostei</taxon>
        <taxon>Ostariophysi</taxon>
        <taxon>Cypriniformes</taxon>
        <taxon>Nemacheilidae</taxon>
        <taxon>Triplophysa</taxon>
    </lineage>
</organism>
<evidence type="ECO:0000313" key="2">
    <source>
        <dbReference type="Proteomes" id="UP001059041"/>
    </source>
</evidence>
<dbReference type="AlphaFoldDB" id="A0A9W7WBN3"/>
<accession>A0A9W7WBN3</accession>
<evidence type="ECO:0000313" key="1">
    <source>
        <dbReference type="EMBL" id="KAI7794161.1"/>
    </source>
</evidence>